<evidence type="ECO:0000313" key="2">
    <source>
        <dbReference type="EMBL" id="MCT7968608.1"/>
    </source>
</evidence>
<dbReference type="EMBL" id="JAMXFF010000034">
    <property type="protein sequence ID" value="MCT7968608.1"/>
    <property type="molecule type" value="Genomic_DNA"/>
</dbReference>
<feature type="compositionally biased region" description="Basic and acidic residues" evidence="1">
    <location>
        <begin position="69"/>
        <end position="85"/>
    </location>
</feature>
<comment type="caution">
    <text evidence="2">The sequence shown here is derived from an EMBL/GenBank/DDBJ whole genome shotgun (WGS) entry which is preliminary data.</text>
</comment>
<feature type="region of interest" description="Disordered" evidence="1">
    <location>
        <begin position="69"/>
        <end position="90"/>
    </location>
</feature>
<feature type="compositionally biased region" description="Low complexity" evidence="1">
    <location>
        <begin position="1"/>
        <end position="13"/>
    </location>
</feature>
<name>A0ABT2MV41_9CYAN</name>
<dbReference type="Proteomes" id="UP001525890">
    <property type="component" value="Unassembled WGS sequence"/>
</dbReference>
<sequence length="151" mass="17303">MTLPSDPSDPSDSQRSGELPSDRGVNREGPPGSDSNPLGEIEHQIQDTERSLNHLKERIAQVLRDRQRQRELQNRRDDIRREVRQAKNTNPSLLPELKKELKQIQATLEAIELNLESELFSFSALREPFWQALRFGGIGIIIGWLLRAWAS</sequence>
<organism evidence="2 3">
    <name type="scientific">Laspinema palackyanum D2a</name>
    <dbReference type="NCBI Taxonomy" id="2953684"/>
    <lineage>
        <taxon>Bacteria</taxon>
        <taxon>Bacillati</taxon>
        <taxon>Cyanobacteriota</taxon>
        <taxon>Cyanophyceae</taxon>
        <taxon>Oscillatoriophycideae</taxon>
        <taxon>Oscillatoriales</taxon>
        <taxon>Laspinemataceae</taxon>
        <taxon>Laspinema</taxon>
        <taxon>Laspinema palackyanum</taxon>
    </lineage>
</organism>
<evidence type="ECO:0000256" key="1">
    <source>
        <dbReference type="SAM" id="MobiDB-lite"/>
    </source>
</evidence>
<evidence type="ECO:0000313" key="3">
    <source>
        <dbReference type="Proteomes" id="UP001525890"/>
    </source>
</evidence>
<keyword evidence="3" id="KW-1185">Reference proteome</keyword>
<protein>
    <submittedName>
        <fullName evidence="2">DUF2203 domain-containing protein</fullName>
    </submittedName>
</protein>
<gene>
    <name evidence="2" type="ORF">NG799_20070</name>
</gene>
<proteinExistence type="predicted"/>
<reference evidence="2 3" key="1">
    <citation type="journal article" date="2022" name="Front. Microbiol.">
        <title>High genomic differentiation and limited gene flow indicate recent cryptic speciation within the genus Laspinema (cyanobacteria).</title>
        <authorList>
            <person name="Stanojkovic A."/>
            <person name="Skoupy S."/>
            <person name="Skaloud P."/>
            <person name="Dvorak P."/>
        </authorList>
    </citation>
    <scope>NUCLEOTIDE SEQUENCE [LARGE SCALE GENOMIC DNA]</scope>
    <source>
        <strain evidence="2 3">D2a</strain>
    </source>
</reference>
<dbReference type="RefSeq" id="WP_368008117.1">
    <property type="nucleotide sequence ID" value="NZ_JAMXFF010000034.1"/>
</dbReference>
<accession>A0ABT2MV41</accession>
<feature type="region of interest" description="Disordered" evidence="1">
    <location>
        <begin position="1"/>
        <end position="40"/>
    </location>
</feature>